<evidence type="ECO:0000313" key="2">
    <source>
        <dbReference type="Proteomes" id="UP000823597"/>
    </source>
</evidence>
<sequence>MKRLIYILIIAAAFTAACNEKNGPDIIDVSPFGVQETSFYFRGGADTLEVADGMGIISIYNEAEWLSANVTENGELCIETDENKTIYHRSDTLTVVFDTRQAYRLAISQNAYPHITVTLNDDPFYTIENDTLYVGVAVEIGEDVADMRLAVICDYNMDIPGFKDYFINCSSIFDGKVFTMENYLKERDEYGVFYLTMSSRYFDIPNLCIAYMALDETGEYSFNYVMLSEAGD</sequence>
<evidence type="ECO:0000313" key="1">
    <source>
        <dbReference type="EMBL" id="MBO8464635.1"/>
    </source>
</evidence>
<reference evidence="1" key="1">
    <citation type="submission" date="2020-10" db="EMBL/GenBank/DDBJ databases">
        <authorList>
            <person name="Gilroy R."/>
        </authorList>
    </citation>
    <scope>NUCLEOTIDE SEQUENCE</scope>
    <source>
        <strain evidence="1">10037</strain>
    </source>
</reference>
<protein>
    <recommendedName>
        <fullName evidence="3">BACON domain-containing protein</fullName>
    </recommendedName>
</protein>
<evidence type="ECO:0008006" key="3">
    <source>
        <dbReference type="Google" id="ProtNLM"/>
    </source>
</evidence>
<accession>A0A9D9I2V4</accession>
<dbReference type="AlphaFoldDB" id="A0A9D9I2V4"/>
<comment type="caution">
    <text evidence="1">The sequence shown here is derived from an EMBL/GenBank/DDBJ whole genome shotgun (WGS) entry which is preliminary data.</text>
</comment>
<organism evidence="1 2">
    <name type="scientific">Candidatus Merdivivens pullistercoris</name>
    <dbReference type="NCBI Taxonomy" id="2840873"/>
    <lineage>
        <taxon>Bacteria</taxon>
        <taxon>Pseudomonadati</taxon>
        <taxon>Bacteroidota</taxon>
        <taxon>Bacteroidia</taxon>
        <taxon>Bacteroidales</taxon>
        <taxon>Muribaculaceae</taxon>
        <taxon>Muribaculaceae incertae sedis</taxon>
        <taxon>Candidatus Merdivivens</taxon>
    </lineage>
</organism>
<dbReference type="Proteomes" id="UP000823597">
    <property type="component" value="Unassembled WGS sequence"/>
</dbReference>
<name>A0A9D9I2V4_9BACT</name>
<gene>
    <name evidence="1" type="ORF">IAB93_01405</name>
</gene>
<proteinExistence type="predicted"/>
<reference evidence="1" key="2">
    <citation type="journal article" date="2021" name="PeerJ">
        <title>Extensive microbial diversity within the chicken gut microbiome revealed by metagenomics and culture.</title>
        <authorList>
            <person name="Gilroy R."/>
            <person name="Ravi A."/>
            <person name="Getino M."/>
            <person name="Pursley I."/>
            <person name="Horton D.L."/>
            <person name="Alikhan N.F."/>
            <person name="Baker D."/>
            <person name="Gharbi K."/>
            <person name="Hall N."/>
            <person name="Watson M."/>
            <person name="Adriaenssens E.M."/>
            <person name="Foster-Nyarko E."/>
            <person name="Jarju S."/>
            <person name="Secka A."/>
            <person name="Antonio M."/>
            <person name="Oren A."/>
            <person name="Chaudhuri R.R."/>
            <person name="La Ragione R."/>
            <person name="Hildebrand F."/>
            <person name="Pallen M.J."/>
        </authorList>
    </citation>
    <scope>NUCLEOTIDE SEQUENCE</scope>
    <source>
        <strain evidence="1">10037</strain>
    </source>
</reference>
<dbReference type="PROSITE" id="PS51257">
    <property type="entry name" value="PROKAR_LIPOPROTEIN"/>
    <property type="match status" value="1"/>
</dbReference>
<dbReference type="EMBL" id="JADIME010000016">
    <property type="protein sequence ID" value="MBO8464635.1"/>
    <property type="molecule type" value="Genomic_DNA"/>
</dbReference>